<dbReference type="GeneID" id="136824289"/>
<dbReference type="SMART" id="SM00220">
    <property type="entry name" value="S_TKc"/>
    <property type="match status" value="1"/>
</dbReference>
<keyword evidence="4" id="KW-0418">Kinase</keyword>
<feature type="region of interest" description="Disordered" evidence="7">
    <location>
        <begin position="249"/>
        <end position="276"/>
    </location>
</feature>
<name>A0A7M5X2L6_9CNID</name>
<dbReference type="GO" id="GO:0005524">
    <property type="term" value="F:ATP binding"/>
    <property type="evidence" value="ECO:0007669"/>
    <property type="project" value="UniProtKB-UniRule"/>
</dbReference>
<dbReference type="SMART" id="SM00666">
    <property type="entry name" value="PB1"/>
    <property type="match status" value="1"/>
</dbReference>
<dbReference type="InterPro" id="IPR000270">
    <property type="entry name" value="PB1_dom"/>
</dbReference>
<feature type="compositionally biased region" description="Polar residues" evidence="7">
    <location>
        <begin position="254"/>
        <end position="273"/>
    </location>
</feature>
<dbReference type="FunFam" id="1.10.510.10:FF:000071">
    <property type="entry name" value="Mitogen-activated protein kinase kinase kinase 3 isoform 2"/>
    <property type="match status" value="1"/>
</dbReference>
<organism evidence="9 10">
    <name type="scientific">Clytia hemisphaerica</name>
    <dbReference type="NCBI Taxonomy" id="252671"/>
    <lineage>
        <taxon>Eukaryota</taxon>
        <taxon>Metazoa</taxon>
        <taxon>Cnidaria</taxon>
        <taxon>Hydrozoa</taxon>
        <taxon>Hydroidolina</taxon>
        <taxon>Leptothecata</taxon>
        <taxon>Obeliida</taxon>
        <taxon>Clytiidae</taxon>
        <taxon>Clytia</taxon>
    </lineage>
</organism>
<dbReference type="PROSITE" id="PS00107">
    <property type="entry name" value="PROTEIN_KINASE_ATP"/>
    <property type="match status" value="1"/>
</dbReference>
<dbReference type="InterPro" id="IPR008271">
    <property type="entry name" value="Ser/Thr_kinase_AS"/>
</dbReference>
<dbReference type="OrthoDB" id="8693905at2759"/>
<dbReference type="GO" id="GO:0035556">
    <property type="term" value="P:intracellular signal transduction"/>
    <property type="evidence" value="ECO:0007669"/>
    <property type="project" value="UniProtKB-ARBA"/>
</dbReference>
<dbReference type="GO" id="GO:0004674">
    <property type="term" value="F:protein serine/threonine kinase activity"/>
    <property type="evidence" value="ECO:0007669"/>
    <property type="project" value="UniProtKB-KW"/>
</dbReference>
<evidence type="ECO:0000256" key="5">
    <source>
        <dbReference type="ARBA" id="ARBA00022840"/>
    </source>
</evidence>
<proteinExistence type="predicted"/>
<evidence type="ECO:0000256" key="1">
    <source>
        <dbReference type="ARBA" id="ARBA00022527"/>
    </source>
</evidence>
<feature type="binding site" evidence="6">
    <location>
        <position position="420"/>
    </location>
    <ligand>
        <name>ATP</name>
        <dbReference type="ChEBI" id="CHEBI:30616"/>
    </ligand>
</feature>
<dbReference type="PROSITE" id="PS50011">
    <property type="entry name" value="PROTEIN_KINASE_DOM"/>
    <property type="match status" value="1"/>
</dbReference>
<dbReference type="Pfam" id="PF00069">
    <property type="entry name" value="Pkinase"/>
    <property type="match status" value="1"/>
</dbReference>
<accession>A0A7M5X2L6</accession>
<dbReference type="PANTHER" id="PTHR11584:SF369">
    <property type="entry name" value="MITOGEN-ACTIVATED PROTEIN KINASE KINASE KINASE 19-RELATED"/>
    <property type="match status" value="1"/>
</dbReference>
<evidence type="ECO:0000259" key="8">
    <source>
        <dbReference type="PROSITE" id="PS50011"/>
    </source>
</evidence>
<dbReference type="PANTHER" id="PTHR11584">
    <property type="entry name" value="SERINE/THREONINE PROTEIN KINASE"/>
    <property type="match status" value="1"/>
</dbReference>
<keyword evidence="5 6" id="KW-0067">ATP-binding</keyword>
<evidence type="ECO:0000256" key="3">
    <source>
        <dbReference type="ARBA" id="ARBA00022741"/>
    </source>
</evidence>
<evidence type="ECO:0000256" key="4">
    <source>
        <dbReference type="ARBA" id="ARBA00022777"/>
    </source>
</evidence>
<evidence type="ECO:0000256" key="2">
    <source>
        <dbReference type="ARBA" id="ARBA00022679"/>
    </source>
</evidence>
<dbReference type="Gene3D" id="3.10.20.90">
    <property type="entry name" value="Phosphatidylinositol 3-kinase Catalytic Subunit, Chain A, domain 1"/>
    <property type="match status" value="1"/>
</dbReference>
<dbReference type="SUPFAM" id="SSF56112">
    <property type="entry name" value="Protein kinase-like (PK-like)"/>
    <property type="match status" value="1"/>
</dbReference>
<feature type="domain" description="Protein kinase" evidence="8">
    <location>
        <begin position="391"/>
        <end position="648"/>
    </location>
</feature>
<dbReference type="SUPFAM" id="SSF54277">
    <property type="entry name" value="CAD &amp; PB1 domains"/>
    <property type="match status" value="1"/>
</dbReference>
<evidence type="ECO:0000256" key="6">
    <source>
        <dbReference type="PROSITE-ProRule" id="PRU10141"/>
    </source>
</evidence>
<keyword evidence="1" id="KW-0723">Serine/threonine-protein kinase</keyword>
<reference evidence="9" key="1">
    <citation type="submission" date="2021-01" db="UniProtKB">
        <authorList>
            <consortium name="EnsemblMetazoa"/>
        </authorList>
    </citation>
    <scope>IDENTIFICATION</scope>
</reference>
<evidence type="ECO:0000256" key="7">
    <source>
        <dbReference type="SAM" id="MobiDB-lite"/>
    </source>
</evidence>
<dbReference type="AlphaFoldDB" id="A0A7M5X2L6"/>
<dbReference type="Gene3D" id="1.10.510.10">
    <property type="entry name" value="Transferase(Phosphotransferase) domain 1"/>
    <property type="match status" value="1"/>
</dbReference>
<evidence type="ECO:0000313" key="9">
    <source>
        <dbReference type="EnsemblMetazoa" id="CLYHEMP016994.1"/>
    </source>
</evidence>
<dbReference type="PROSITE" id="PS00108">
    <property type="entry name" value="PROTEIN_KINASE_ST"/>
    <property type="match status" value="1"/>
</dbReference>
<dbReference type="Proteomes" id="UP000594262">
    <property type="component" value="Unplaced"/>
</dbReference>
<sequence>MRRRHASDGGKLSSFNNMNDMRVKLRYYGEIRIIPIQRPVMLERLQKKVENLFNNEDLSINYDNGEMTMPVEKQSDLDKIIALLDQSRHVNCLRLTINQKTLVDGGVGGFHLPGEQAFSGNVNKELADEQTHKQNTSSQVVPTANAHPLPSRPLFKSRSYEHEEFGSSPEDDFLLPTRSKSFRHIRNPSPPPGHHIQDNTMINHRISTQSDTTHTPEGGIFIPEPENDNVHDGFIPIDPPEYPTDDDPRIHSFDSGQFGSSSPVSNGAFSTGSEIYRRPRPSDYVIRKRPSSDVFPDKSDYTEDDEPYMFRNSRPYSDWTLNLRDTDYHFFPWQLENFTGNGSMSPSISSSVISQGSSGLVPDYDDNDLTKGFSNLSVKDLKDVHFANKKWTKIRQIGSGAFGTVYLCRDLTTGKELAMKCVETGSVNPAAMQEVEILHREINLYKTLKHQRIVCYYGSIQDTKSLSIFMEYMEGGSLHERISRSGAMSEDDVRKYSRQMLEGLDYLHNNHIIHRDVKGANILLDKNDNCKLADFGSSRQIKTIRSKTGCKSVHGTPYWMSPEVINGQGYRCKADIWSLGCTVVEMLTTKPPWFHLEPVAALFKIATQPTKPQLQGSSLMCIKFVELCLEKDSNVRPSALELLRHQFLVDR</sequence>
<evidence type="ECO:0000313" key="10">
    <source>
        <dbReference type="Proteomes" id="UP000594262"/>
    </source>
</evidence>
<dbReference type="InterPro" id="IPR011009">
    <property type="entry name" value="Kinase-like_dom_sf"/>
</dbReference>
<dbReference type="EnsemblMetazoa" id="CLYHEMT016994.1">
    <property type="protein sequence ID" value="CLYHEMP016994.1"/>
    <property type="gene ID" value="CLYHEMG016994"/>
</dbReference>
<protein>
    <recommendedName>
        <fullName evidence="8">Protein kinase domain-containing protein</fullName>
    </recommendedName>
</protein>
<dbReference type="InterPro" id="IPR017441">
    <property type="entry name" value="Protein_kinase_ATP_BS"/>
</dbReference>
<dbReference type="RefSeq" id="XP_066936554.1">
    <property type="nucleotide sequence ID" value="XM_067080453.1"/>
</dbReference>
<dbReference type="InterPro" id="IPR000719">
    <property type="entry name" value="Prot_kinase_dom"/>
</dbReference>
<keyword evidence="3 6" id="KW-0547">Nucleotide-binding</keyword>
<keyword evidence="10" id="KW-1185">Reference proteome</keyword>
<keyword evidence="2" id="KW-0808">Transferase</keyword>
<dbReference type="Pfam" id="PF00564">
    <property type="entry name" value="PB1"/>
    <property type="match status" value="1"/>
</dbReference>